<dbReference type="GO" id="GO:0016757">
    <property type="term" value="F:glycosyltransferase activity"/>
    <property type="evidence" value="ECO:0007669"/>
    <property type="project" value="UniProtKB-KW"/>
</dbReference>
<name>A0A4Z0LUN9_9GAMM</name>
<dbReference type="Gene3D" id="3.40.50.2000">
    <property type="entry name" value="Glycogen Phosphorylase B"/>
    <property type="match status" value="2"/>
</dbReference>
<dbReference type="EMBL" id="SRLE01000017">
    <property type="protein sequence ID" value="TGD71001.1"/>
    <property type="molecule type" value="Genomic_DNA"/>
</dbReference>
<protein>
    <submittedName>
        <fullName evidence="5">Glycosyltransferase</fullName>
    </submittedName>
</protein>
<evidence type="ECO:0000259" key="4">
    <source>
        <dbReference type="Pfam" id="PF13439"/>
    </source>
</evidence>
<dbReference type="PANTHER" id="PTHR12526:SF640">
    <property type="entry name" value="COLANIC ACID BIOSYNTHESIS GLYCOSYLTRANSFERASE WCAL-RELATED"/>
    <property type="match status" value="1"/>
</dbReference>
<evidence type="ECO:0000256" key="1">
    <source>
        <dbReference type="ARBA" id="ARBA00009481"/>
    </source>
</evidence>
<keyword evidence="3 5" id="KW-0808">Transferase</keyword>
<comment type="caution">
    <text evidence="5">The sequence shown here is derived from an EMBL/GenBank/DDBJ whole genome shotgun (WGS) entry which is preliminary data.</text>
</comment>
<proteinExistence type="inferred from homology"/>
<keyword evidence="6" id="KW-1185">Reference proteome</keyword>
<gene>
    <name evidence="5" type="ORF">E4634_20080</name>
</gene>
<dbReference type="OrthoDB" id="9795746at2"/>
<dbReference type="CDD" id="cd03811">
    <property type="entry name" value="GT4_GT28_WabH-like"/>
    <property type="match status" value="1"/>
</dbReference>
<dbReference type="Pfam" id="PF13439">
    <property type="entry name" value="Glyco_transf_4"/>
    <property type="match status" value="1"/>
</dbReference>
<dbReference type="InterPro" id="IPR028098">
    <property type="entry name" value="Glyco_trans_4-like_N"/>
</dbReference>
<dbReference type="AlphaFoldDB" id="A0A4Z0LUN9"/>
<comment type="similarity">
    <text evidence="1">Belongs to the glycosyltransferase group 1 family. Glycosyltransferase 4 subfamily.</text>
</comment>
<keyword evidence="2" id="KW-0328">Glycosyltransferase</keyword>
<evidence type="ECO:0000313" key="5">
    <source>
        <dbReference type="EMBL" id="TGD71001.1"/>
    </source>
</evidence>
<organism evidence="5 6">
    <name type="scientific">Mangrovimicrobium sediminis</name>
    <dbReference type="NCBI Taxonomy" id="2562682"/>
    <lineage>
        <taxon>Bacteria</taxon>
        <taxon>Pseudomonadati</taxon>
        <taxon>Pseudomonadota</taxon>
        <taxon>Gammaproteobacteria</taxon>
        <taxon>Cellvibrionales</taxon>
        <taxon>Halieaceae</taxon>
        <taxon>Mangrovimicrobium</taxon>
    </lineage>
</organism>
<evidence type="ECO:0000256" key="2">
    <source>
        <dbReference type="ARBA" id="ARBA00022676"/>
    </source>
</evidence>
<dbReference type="SUPFAM" id="SSF53756">
    <property type="entry name" value="UDP-Glycosyltransferase/glycogen phosphorylase"/>
    <property type="match status" value="1"/>
</dbReference>
<dbReference type="Proteomes" id="UP000298050">
    <property type="component" value="Unassembled WGS sequence"/>
</dbReference>
<dbReference type="Pfam" id="PF13692">
    <property type="entry name" value="Glyco_trans_1_4"/>
    <property type="match status" value="1"/>
</dbReference>
<dbReference type="PANTHER" id="PTHR12526">
    <property type="entry name" value="GLYCOSYLTRANSFERASE"/>
    <property type="match status" value="1"/>
</dbReference>
<accession>A0A4Z0LUN9</accession>
<evidence type="ECO:0000256" key="3">
    <source>
        <dbReference type="ARBA" id="ARBA00022679"/>
    </source>
</evidence>
<sequence>MAGAEHGGAESFYTRLVAGLAGVPGLRQHAFTRNYPARVQALQQAGVEVSTLRFGGRLDLPDHWQYRQALRAMSPDVVLTWMNRASILTPRGPWTLACRLGHYYDLKYYRHADFWIGNTHGICDHLVRGGMPAAQVECIPNFVDEREQAAVPRAQLDVPDSVPLLLGAGRLHTNKAFDVLLDALVQVPDAVLCLAGTGPEEHALREQCSALGLEARVRFLGWRDDVGALMHSADLFVCPSRHEGLGNIVLEAWFRGCPVVATRSQGPAELIEDGISGLLTPIDDAPALAAAIRAALLDVDARNSMAAAGLQCYREHYASEVILGRYAELCQRLAARRS</sequence>
<evidence type="ECO:0000313" key="6">
    <source>
        <dbReference type="Proteomes" id="UP000298050"/>
    </source>
</evidence>
<reference evidence="5 6" key="1">
    <citation type="submission" date="2019-04" db="EMBL/GenBank/DDBJ databases">
        <title>Taxonomy of novel Haliea sp. from mangrove soil of West Coast of India.</title>
        <authorList>
            <person name="Verma A."/>
            <person name="Kumar P."/>
            <person name="Krishnamurthi S."/>
        </authorList>
    </citation>
    <scope>NUCLEOTIDE SEQUENCE [LARGE SCALE GENOMIC DNA]</scope>
    <source>
        <strain evidence="5 6">SAOS-164</strain>
    </source>
</reference>
<feature type="domain" description="Glycosyltransferase subfamily 4-like N-terminal" evidence="4">
    <location>
        <begin position="7"/>
        <end position="145"/>
    </location>
</feature>